<gene>
    <name evidence="1" type="ORF">OKA104_LOCUS42987</name>
</gene>
<sequence length="43" mass="4954">PNELIGNMFSLTKKLTINDMTKAITDEIKDNAQKRDSLFKKNK</sequence>
<dbReference type="Proteomes" id="UP000663881">
    <property type="component" value="Unassembled WGS sequence"/>
</dbReference>
<proteinExistence type="predicted"/>
<dbReference type="AlphaFoldDB" id="A0A820E0E9"/>
<evidence type="ECO:0000313" key="1">
    <source>
        <dbReference type="EMBL" id="CAF4239232.1"/>
    </source>
</evidence>
<feature type="non-terminal residue" evidence="1">
    <location>
        <position position="1"/>
    </location>
</feature>
<protein>
    <submittedName>
        <fullName evidence="1">Uncharacterized protein</fullName>
    </submittedName>
</protein>
<accession>A0A820E0E9</accession>
<name>A0A820E0E9_9BILA</name>
<evidence type="ECO:0000313" key="2">
    <source>
        <dbReference type="Proteomes" id="UP000663881"/>
    </source>
</evidence>
<dbReference type="EMBL" id="CAJOAY010011580">
    <property type="protein sequence ID" value="CAF4239232.1"/>
    <property type="molecule type" value="Genomic_DNA"/>
</dbReference>
<reference evidence="1" key="1">
    <citation type="submission" date="2021-02" db="EMBL/GenBank/DDBJ databases">
        <authorList>
            <person name="Nowell W R."/>
        </authorList>
    </citation>
    <scope>NUCLEOTIDE SEQUENCE</scope>
</reference>
<comment type="caution">
    <text evidence="1">The sequence shown here is derived from an EMBL/GenBank/DDBJ whole genome shotgun (WGS) entry which is preliminary data.</text>
</comment>
<organism evidence="1 2">
    <name type="scientific">Adineta steineri</name>
    <dbReference type="NCBI Taxonomy" id="433720"/>
    <lineage>
        <taxon>Eukaryota</taxon>
        <taxon>Metazoa</taxon>
        <taxon>Spiralia</taxon>
        <taxon>Gnathifera</taxon>
        <taxon>Rotifera</taxon>
        <taxon>Eurotatoria</taxon>
        <taxon>Bdelloidea</taxon>
        <taxon>Adinetida</taxon>
        <taxon>Adinetidae</taxon>
        <taxon>Adineta</taxon>
    </lineage>
</organism>